<dbReference type="AlphaFoldDB" id="A0A420YHU2"/>
<evidence type="ECO:0000256" key="1">
    <source>
        <dbReference type="ARBA" id="ARBA00006328"/>
    </source>
</evidence>
<dbReference type="Gene3D" id="3.90.25.10">
    <property type="entry name" value="UDP-galactose 4-epimerase, domain 1"/>
    <property type="match status" value="1"/>
</dbReference>
<gene>
    <name evidence="4" type="ORF">DL546_009021</name>
</gene>
<dbReference type="STRING" id="177199.A0A420YHU2"/>
<evidence type="ECO:0000313" key="5">
    <source>
        <dbReference type="Proteomes" id="UP000275385"/>
    </source>
</evidence>
<dbReference type="GO" id="GO:0005634">
    <property type="term" value="C:nucleus"/>
    <property type="evidence" value="ECO:0007669"/>
    <property type="project" value="TreeGrafter"/>
</dbReference>
<proteinExistence type="inferred from homology"/>
<evidence type="ECO:0000259" key="3">
    <source>
        <dbReference type="Pfam" id="PF05368"/>
    </source>
</evidence>
<dbReference type="SUPFAM" id="SSF51735">
    <property type="entry name" value="NAD(P)-binding Rossmann-fold domains"/>
    <property type="match status" value="1"/>
</dbReference>
<evidence type="ECO:0000256" key="2">
    <source>
        <dbReference type="ARBA" id="ARBA00022857"/>
    </source>
</evidence>
<comment type="caution">
    <text evidence="4">The sequence shown here is derived from an EMBL/GenBank/DDBJ whole genome shotgun (WGS) entry which is preliminary data.</text>
</comment>
<feature type="domain" description="NmrA-like" evidence="3">
    <location>
        <begin position="5"/>
        <end position="287"/>
    </location>
</feature>
<dbReference type="Pfam" id="PF05368">
    <property type="entry name" value="NmrA"/>
    <property type="match status" value="1"/>
</dbReference>
<reference evidence="4 5" key="1">
    <citation type="submission" date="2018-08" db="EMBL/GenBank/DDBJ databases">
        <title>Draft genome of the lignicolous fungus Coniochaeta pulveracea.</title>
        <authorList>
            <person name="Borstlap C.J."/>
            <person name="De Witt R.N."/>
            <person name="Botha A."/>
            <person name="Volschenk H."/>
        </authorList>
    </citation>
    <scope>NUCLEOTIDE SEQUENCE [LARGE SCALE GENOMIC DNA]</scope>
    <source>
        <strain evidence="4 5">CAB683</strain>
    </source>
</reference>
<organism evidence="4 5">
    <name type="scientific">Coniochaeta pulveracea</name>
    <dbReference type="NCBI Taxonomy" id="177199"/>
    <lineage>
        <taxon>Eukaryota</taxon>
        <taxon>Fungi</taxon>
        <taxon>Dikarya</taxon>
        <taxon>Ascomycota</taxon>
        <taxon>Pezizomycotina</taxon>
        <taxon>Sordariomycetes</taxon>
        <taxon>Sordariomycetidae</taxon>
        <taxon>Coniochaetales</taxon>
        <taxon>Coniochaetaceae</taxon>
        <taxon>Coniochaeta</taxon>
    </lineage>
</organism>
<keyword evidence="5" id="KW-1185">Reference proteome</keyword>
<accession>A0A420YHU2</accession>
<name>A0A420YHU2_9PEZI</name>
<comment type="similarity">
    <text evidence="1">Belongs to the NmrA-type oxidoreductase family.</text>
</comment>
<dbReference type="InterPro" id="IPR036291">
    <property type="entry name" value="NAD(P)-bd_dom_sf"/>
</dbReference>
<dbReference type="InterPro" id="IPR051164">
    <property type="entry name" value="NmrA-like_oxidored"/>
</dbReference>
<dbReference type="Proteomes" id="UP000275385">
    <property type="component" value="Unassembled WGS sequence"/>
</dbReference>
<dbReference type="Gene3D" id="3.40.50.720">
    <property type="entry name" value="NAD(P)-binding Rossmann-like Domain"/>
    <property type="match status" value="1"/>
</dbReference>
<protein>
    <recommendedName>
        <fullName evidence="3">NmrA-like domain-containing protein</fullName>
    </recommendedName>
</protein>
<evidence type="ECO:0000313" key="4">
    <source>
        <dbReference type="EMBL" id="RKU47453.1"/>
    </source>
</evidence>
<keyword evidence="2" id="KW-0521">NADP</keyword>
<dbReference type="PANTHER" id="PTHR42748:SF7">
    <property type="entry name" value="NMRA LIKE REDOX SENSOR 1-RELATED"/>
    <property type="match status" value="1"/>
</dbReference>
<dbReference type="OrthoDB" id="9997102at2759"/>
<dbReference type="EMBL" id="QVQW01000009">
    <property type="protein sequence ID" value="RKU47453.1"/>
    <property type="molecule type" value="Genomic_DNA"/>
</dbReference>
<dbReference type="InterPro" id="IPR008030">
    <property type="entry name" value="NmrA-like"/>
</dbReference>
<dbReference type="PANTHER" id="PTHR42748">
    <property type="entry name" value="NITROGEN METABOLITE REPRESSION PROTEIN NMRA FAMILY MEMBER"/>
    <property type="match status" value="1"/>
</dbReference>
<sequence>MAAPNILIVGATGKQGGAVIHELSKTISEESPLKLLALTRNPMSPAARRLKHAHPDILELVHGDTTHPEAIFSQWPNKGHISGVFLVTAPGKVREEEQGIPFIDAAVAHGVKHIVFSSVDRGGEEKSWNNPTEVKHFWEKHNIELHLRDKAAKQDHHHEFTWTIIRPVAFFDNWSSSGGFAGMFTAMWATSLSPNKKLQLVSVRDIGVWASMALSNPGKWAGRAISLAGDELTLDEAKEKWHKVVGEEMPQSWGIAAKGLLWFMGDMDAMFKWFEREGYGADIEALRMEENSLQDMEAWLEHNSGWVHK</sequence>